<keyword evidence="3" id="KW-1185">Reference proteome</keyword>
<feature type="region of interest" description="Disordered" evidence="1">
    <location>
        <begin position="90"/>
        <end position="111"/>
    </location>
</feature>
<dbReference type="EMBL" id="JASPKY010000153">
    <property type="protein sequence ID" value="KAK9730063.1"/>
    <property type="molecule type" value="Genomic_DNA"/>
</dbReference>
<dbReference type="AlphaFoldDB" id="A0AAW1L7P4"/>
<gene>
    <name evidence="2" type="ORF">QE152_g15527</name>
</gene>
<evidence type="ECO:0008006" key="4">
    <source>
        <dbReference type="Google" id="ProtNLM"/>
    </source>
</evidence>
<dbReference type="Proteomes" id="UP001458880">
    <property type="component" value="Unassembled WGS sequence"/>
</dbReference>
<evidence type="ECO:0000313" key="2">
    <source>
        <dbReference type="EMBL" id="KAK9730063.1"/>
    </source>
</evidence>
<comment type="caution">
    <text evidence="2">The sequence shown here is derived from an EMBL/GenBank/DDBJ whole genome shotgun (WGS) entry which is preliminary data.</text>
</comment>
<accession>A0AAW1L7P4</accession>
<reference evidence="2 3" key="1">
    <citation type="journal article" date="2024" name="BMC Genomics">
        <title>De novo assembly and annotation of Popillia japonica's genome with initial clues to its potential as an invasive pest.</title>
        <authorList>
            <person name="Cucini C."/>
            <person name="Boschi S."/>
            <person name="Funari R."/>
            <person name="Cardaioli E."/>
            <person name="Iannotti N."/>
            <person name="Marturano G."/>
            <person name="Paoli F."/>
            <person name="Bruttini M."/>
            <person name="Carapelli A."/>
            <person name="Frati F."/>
            <person name="Nardi F."/>
        </authorList>
    </citation>
    <scope>NUCLEOTIDE SEQUENCE [LARGE SCALE GENOMIC DNA]</scope>
    <source>
        <strain evidence="2">DMR45628</strain>
    </source>
</reference>
<name>A0AAW1L7P4_POPJA</name>
<evidence type="ECO:0000313" key="3">
    <source>
        <dbReference type="Proteomes" id="UP001458880"/>
    </source>
</evidence>
<organism evidence="2 3">
    <name type="scientific">Popillia japonica</name>
    <name type="common">Japanese beetle</name>
    <dbReference type="NCBI Taxonomy" id="7064"/>
    <lineage>
        <taxon>Eukaryota</taxon>
        <taxon>Metazoa</taxon>
        <taxon>Ecdysozoa</taxon>
        <taxon>Arthropoda</taxon>
        <taxon>Hexapoda</taxon>
        <taxon>Insecta</taxon>
        <taxon>Pterygota</taxon>
        <taxon>Neoptera</taxon>
        <taxon>Endopterygota</taxon>
        <taxon>Coleoptera</taxon>
        <taxon>Polyphaga</taxon>
        <taxon>Scarabaeiformia</taxon>
        <taxon>Scarabaeidae</taxon>
        <taxon>Rutelinae</taxon>
        <taxon>Popillia</taxon>
    </lineage>
</organism>
<evidence type="ECO:0000256" key="1">
    <source>
        <dbReference type="SAM" id="MobiDB-lite"/>
    </source>
</evidence>
<protein>
    <recommendedName>
        <fullName evidence="4">DDE-1 domain-containing protein</fullName>
    </recommendedName>
</protein>
<proteinExistence type="predicted"/>
<sequence>MLADAWDSLTVTNLQNAWKKLWPVVEAGETSDSNRTDSDQEQILNEMTALFSTINGFEECDAEDAKEWLNNDTNLTGCTILSDDDIGKSANEACPTDNDSDETNQDVNDTGPTHAEAFTAMDTALTWYERQAESCSTQLLLSKRVRDLAAAKRCSTIIQRKISDYFH</sequence>